<dbReference type="AlphaFoldDB" id="A0A4Z2J2I1"/>
<accession>A0A4Z2J2I1</accession>
<reference evidence="1 2" key="1">
    <citation type="submission" date="2019-03" db="EMBL/GenBank/DDBJ databases">
        <title>First draft genome of Liparis tanakae, snailfish: a comprehensive survey of snailfish specific genes.</title>
        <authorList>
            <person name="Kim W."/>
            <person name="Song I."/>
            <person name="Jeong J.-H."/>
            <person name="Kim D."/>
            <person name="Kim S."/>
            <person name="Ryu S."/>
            <person name="Song J.Y."/>
            <person name="Lee S.K."/>
        </authorList>
    </citation>
    <scope>NUCLEOTIDE SEQUENCE [LARGE SCALE GENOMIC DNA]</scope>
    <source>
        <tissue evidence="1">Muscle</tissue>
    </source>
</reference>
<keyword evidence="2" id="KW-1185">Reference proteome</keyword>
<comment type="caution">
    <text evidence="1">The sequence shown here is derived from an EMBL/GenBank/DDBJ whole genome shotgun (WGS) entry which is preliminary data.</text>
</comment>
<organism evidence="1 2">
    <name type="scientific">Liparis tanakae</name>
    <name type="common">Tanaka's snailfish</name>
    <dbReference type="NCBI Taxonomy" id="230148"/>
    <lineage>
        <taxon>Eukaryota</taxon>
        <taxon>Metazoa</taxon>
        <taxon>Chordata</taxon>
        <taxon>Craniata</taxon>
        <taxon>Vertebrata</taxon>
        <taxon>Euteleostomi</taxon>
        <taxon>Actinopterygii</taxon>
        <taxon>Neopterygii</taxon>
        <taxon>Teleostei</taxon>
        <taxon>Neoteleostei</taxon>
        <taxon>Acanthomorphata</taxon>
        <taxon>Eupercaria</taxon>
        <taxon>Perciformes</taxon>
        <taxon>Cottioidei</taxon>
        <taxon>Cottales</taxon>
        <taxon>Liparidae</taxon>
        <taxon>Liparis</taxon>
    </lineage>
</organism>
<protein>
    <submittedName>
        <fullName evidence="1">Uncharacterized protein</fullName>
    </submittedName>
</protein>
<evidence type="ECO:0000313" key="2">
    <source>
        <dbReference type="Proteomes" id="UP000314294"/>
    </source>
</evidence>
<gene>
    <name evidence="1" type="ORF">EYF80_006210</name>
</gene>
<name>A0A4Z2J2I1_9TELE</name>
<sequence length="100" mass="11109">MNPLESMDAHGASDGVYGVLRQRRAFELPTVEEQTNRREELVFVARCICSSRSPRDSRHERRLVTMSRNAGVARGAAVRLTSGSLARPNICKRPTPTSRG</sequence>
<evidence type="ECO:0000313" key="1">
    <source>
        <dbReference type="EMBL" id="TNN83692.1"/>
    </source>
</evidence>
<dbReference type="Proteomes" id="UP000314294">
    <property type="component" value="Unassembled WGS sequence"/>
</dbReference>
<dbReference type="EMBL" id="SRLO01000032">
    <property type="protein sequence ID" value="TNN83692.1"/>
    <property type="molecule type" value="Genomic_DNA"/>
</dbReference>
<proteinExistence type="predicted"/>